<evidence type="ECO:0000313" key="2">
    <source>
        <dbReference type="EMBL" id="SOC36160.1"/>
    </source>
</evidence>
<organism evidence="2 3">
    <name type="scientific">Ureibacillus acetophenoni</name>
    <dbReference type="NCBI Taxonomy" id="614649"/>
    <lineage>
        <taxon>Bacteria</taxon>
        <taxon>Bacillati</taxon>
        <taxon>Bacillota</taxon>
        <taxon>Bacilli</taxon>
        <taxon>Bacillales</taxon>
        <taxon>Caryophanaceae</taxon>
        <taxon>Ureibacillus</taxon>
    </lineage>
</organism>
<evidence type="ECO:0000256" key="1">
    <source>
        <dbReference type="SAM" id="Phobius"/>
    </source>
</evidence>
<dbReference type="Proteomes" id="UP000219252">
    <property type="component" value="Unassembled WGS sequence"/>
</dbReference>
<reference evidence="3" key="1">
    <citation type="submission" date="2017-08" db="EMBL/GenBank/DDBJ databases">
        <authorList>
            <person name="Varghese N."/>
            <person name="Submissions S."/>
        </authorList>
    </citation>
    <scope>NUCLEOTIDE SEQUENCE [LARGE SCALE GENOMIC DNA]</scope>
    <source>
        <strain evidence="3">JC23</strain>
    </source>
</reference>
<evidence type="ECO:0000313" key="3">
    <source>
        <dbReference type="Proteomes" id="UP000219252"/>
    </source>
</evidence>
<gene>
    <name evidence="2" type="ORF">SAMN05877842_102131</name>
</gene>
<keyword evidence="1" id="KW-1133">Transmembrane helix</keyword>
<feature type="transmembrane region" description="Helical" evidence="1">
    <location>
        <begin position="28"/>
        <end position="49"/>
    </location>
</feature>
<proteinExistence type="predicted"/>
<dbReference type="EMBL" id="OBQC01000002">
    <property type="protein sequence ID" value="SOC36160.1"/>
    <property type="molecule type" value="Genomic_DNA"/>
</dbReference>
<protein>
    <recommendedName>
        <fullName evidence="4">Stage III sporulation protein AD</fullName>
    </recommendedName>
</protein>
<dbReference type="AlphaFoldDB" id="A0A285U2H0"/>
<sequence length="125" mass="14623">MIFIFYAVILLLILLLIRDSFQKLHTLIAIIFFFILLHFLLSMLVIPFLEKLLSYVHSVPYVAQLIYSALFYQLGSLIHSVFEEQEYESIGELVMIAVRIVLLTYWLTEFATVLSKFSSILEKLQ</sequence>
<dbReference type="OrthoDB" id="2454708at2"/>
<dbReference type="RefSeq" id="WP_097148217.1">
    <property type="nucleotide sequence ID" value="NZ_OBQC01000002.1"/>
</dbReference>
<accession>A0A285U2H0</accession>
<feature type="transmembrane region" description="Helical" evidence="1">
    <location>
        <begin position="94"/>
        <end position="114"/>
    </location>
</feature>
<keyword evidence="3" id="KW-1185">Reference proteome</keyword>
<feature type="transmembrane region" description="Helical" evidence="1">
    <location>
        <begin position="61"/>
        <end position="82"/>
    </location>
</feature>
<keyword evidence="1" id="KW-0472">Membrane</keyword>
<evidence type="ECO:0008006" key="4">
    <source>
        <dbReference type="Google" id="ProtNLM"/>
    </source>
</evidence>
<keyword evidence="1" id="KW-0812">Transmembrane</keyword>
<name>A0A285U2H0_9BACL</name>